<reference evidence="3" key="3">
    <citation type="journal article" date="2017" name="Nature">
        <title>Genome sequence of the progenitor of the wheat D genome Aegilops tauschii.</title>
        <authorList>
            <person name="Luo M.C."/>
            <person name="Gu Y.Q."/>
            <person name="Puiu D."/>
            <person name="Wang H."/>
            <person name="Twardziok S.O."/>
            <person name="Deal K.R."/>
            <person name="Huo N."/>
            <person name="Zhu T."/>
            <person name="Wang L."/>
            <person name="Wang Y."/>
            <person name="McGuire P.E."/>
            <person name="Liu S."/>
            <person name="Long H."/>
            <person name="Ramasamy R.K."/>
            <person name="Rodriguez J.C."/>
            <person name="Van S.L."/>
            <person name="Yuan L."/>
            <person name="Wang Z."/>
            <person name="Xia Z."/>
            <person name="Xiao L."/>
            <person name="Anderson O.D."/>
            <person name="Ouyang S."/>
            <person name="Liang Y."/>
            <person name="Zimin A.V."/>
            <person name="Pertea G."/>
            <person name="Qi P."/>
            <person name="Bennetzen J.L."/>
            <person name="Dai X."/>
            <person name="Dawson M.W."/>
            <person name="Muller H.G."/>
            <person name="Kugler K."/>
            <person name="Rivarola-Duarte L."/>
            <person name="Spannagl M."/>
            <person name="Mayer K.F.X."/>
            <person name="Lu F.H."/>
            <person name="Bevan M.W."/>
            <person name="Leroy P."/>
            <person name="Li P."/>
            <person name="You F.M."/>
            <person name="Sun Q."/>
            <person name="Liu Z."/>
            <person name="Lyons E."/>
            <person name="Wicker T."/>
            <person name="Salzberg S.L."/>
            <person name="Devos K.M."/>
            <person name="Dvorak J."/>
        </authorList>
    </citation>
    <scope>NUCLEOTIDE SEQUENCE [LARGE SCALE GENOMIC DNA]</scope>
    <source>
        <strain evidence="3">cv. AL8/78</strain>
    </source>
</reference>
<keyword evidence="2" id="KW-0472">Membrane</keyword>
<evidence type="ECO:0000313" key="4">
    <source>
        <dbReference type="Proteomes" id="UP000015105"/>
    </source>
</evidence>
<evidence type="ECO:0000313" key="3">
    <source>
        <dbReference type="EnsemblPlants" id="AET6Gv20985500.9"/>
    </source>
</evidence>
<evidence type="ECO:0000256" key="1">
    <source>
        <dbReference type="SAM" id="MobiDB-lite"/>
    </source>
</evidence>
<reference evidence="3" key="5">
    <citation type="journal article" date="2021" name="G3 (Bethesda)">
        <title>Aegilops tauschii genome assembly Aet v5.0 features greater sequence contiguity and improved annotation.</title>
        <authorList>
            <person name="Wang L."/>
            <person name="Zhu T."/>
            <person name="Rodriguez J.C."/>
            <person name="Deal K.R."/>
            <person name="Dubcovsky J."/>
            <person name="McGuire P.E."/>
            <person name="Lux T."/>
            <person name="Spannagl M."/>
            <person name="Mayer K.F.X."/>
            <person name="Baldrich P."/>
            <person name="Meyers B.C."/>
            <person name="Huo N."/>
            <person name="Gu Y.Q."/>
            <person name="Zhou H."/>
            <person name="Devos K.M."/>
            <person name="Bennetzen J.L."/>
            <person name="Unver T."/>
            <person name="Budak H."/>
            <person name="Gulick P.J."/>
            <person name="Galiba G."/>
            <person name="Kalapos B."/>
            <person name="Nelson D.R."/>
            <person name="Li P."/>
            <person name="You F.M."/>
            <person name="Luo M.C."/>
            <person name="Dvorak J."/>
        </authorList>
    </citation>
    <scope>NUCLEOTIDE SEQUENCE [LARGE SCALE GENOMIC DNA]</scope>
    <source>
        <strain evidence="3">cv. AL8/78</strain>
    </source>
</reference>
<keyword evidence="2" id="KW-0812">Transmembrane</keyword>
<name>A0A453Q5S9_AEGTS</name>
<proteinExistence type="predicted"/>
<feature type="region of interest" description="Disordered" evidence="1">
    <location>
        <begin position="25"/>
        <end position="85"/>
    </location>
</feature>
<keyword evidence="2" id="KW-1133">Transmembrane helix</keyword>
<reference evidence="4" key="1">
    <citation type="journal article" date="2014" name="Science">
        <title>Ancient hybridizations among the ancestral genomes of bread wheat.</title>
        <authorList>
            <consortium name="International Wheat Genome Sequencing Consortium,"/>
            <person name="Marcussen T."/>
            <person name="Sandve S.R."/>
            <person name="Heier L."/>
            <person name="Spannagl M."/>
            <person name="Pfeifer M."/>
            <person name="Jakobsen K.S."/>
            <person name="Wulff B.B."/>
            <person name="Steuernagel B."/>
            <person name="Mayer K.F."/>
            <person name="Olsen O.A."/>
        </authorList>
    </citation>
    <scope>NUCLEOTIDE SEQUENCE [LARGE SCALE GENOMIC DNA]</scope>
    <source>
        <strain evidence="4">cv. AL8/78</strain>
    </source>
</reference>
<sequence length="145" mass="15801">MLSDRPIYGVFVLRCSAARLVAASSAGSPTPAMATVPSKPEPLSDVSDLNLQDKEAGLTNGLADSSDKNDKEAPSPEINSGNYPLSPVRSPLLPFLRHIREPLLFTASTVCTATLSNFLLCQISISLRYIRKHMHQLLYTLVMFI</sequence>
<dbReference type="Proteomes" id="UP000015105">
    <property type="component" value="Chromosome 6D"/>
</dbReference>
<reference evidence="4" key="2">
    <citation type="journal article" date="2017" name="Nat. Plants">
        <title>The Aegilops tauschii genome reveals multiple impacts of transposons.</title>
        <authorList>
            <person name="Zhao G."/>
            <person name="Zou C."/>
            <person name="Li K."/>
            <person name="Wang K."/>
            <person name="Li T."/>
            <person name="Gao L."/>
            <person name="Zhang X."/>
            <person name="Wang H."/>
            <person name="Yang Z."/>
            <person name="Liu X."/>
            <person name="Jiang W."/>
            <person name="Mao L."/>
            <person name="Kong X."/>
            <person name="Jiao Y."/>
            <person name="Jia J."/>
        </authorList>
    </citation>
    <scope>NUCLEOTIDE SEQUENCE [LARGE SCALE GENOMIC DNA]</scope>
    <source>
        <strain evidence="4">cv. AL8/78</strain>
    </source>
</reference>
<protein>
    <submittedName>
        <fullName evidence="3">Uncharacterized protein</fullName>
    </submittedName>
</protein>
<organism evidence="3 4">
    <name type="scientific">Aegilops tauschii subsp. strangulata</name>
    <name type="common">Goatgrass</name>
    <dbReference type="NCBI Taxonomy" id="200361"/>
    <lineage>
        <taxon>Eukaryota</taxon>
        <taxon>Viridiplantae</taxon>
        <taxon>Streptophyta</taxon>
        <taxon>Embryophyta</taxon>
        <taxon>Tracheophyta</taxon>
        <taxon>Spermatophyta</taxon>
        <taxon>Magnoliopsida</taxon>
        <taxon>Liliopsida</taxon>
        <taxon>Poales</taxon>
        <taxon>Poaceae</taxon>
        <taxon>BOP clade</taxon>
        <taxon>Pooideae</taxon>
        <taxon>Triticodae</taxon>
        <taxon>Triticeae</taxon>
        <taxon>Triticinae</taxon>
        <taxon>Aegilops</taxon>
    </lineage>
</organism>
<accession>A0A453Q5S9</accession>
<feature type="transmembrane region" description="Helical" evidence="2">
    <location>
        <begin position="103"/>
        <end position="125"/>
    </location>
</feature>
<feature type="compositionally biased region" description="Basic and acidic residues" evidence="1">
    <location>
        <begin position="65"/>
        <end position="74"/>
    </location>
</feature>
<evidence type="ECO:0000256" key="2">
    <source>
        <dbReference type="SAM" id="Phobius"/>
    </source>
</evidence>
<reference evidence="3" key="4">
    <citation type="submission" date="2019-03" db="UniProtKB">
        <authorList>
            <consortium name="EnsemblPlants"/>
        </authorList>
    </citation>
    <scope>IDENTIFICATION</scope>
</reference>
<dbReference type="Gramene" id="AET6Gv20985500.9">
    <property type="protein sequence ID" value="AET6Gv20985500.9"/>
    <property type="gene ID" value="AET6Gv20985500"/>
</dbReference>
<keyword evidence="4" id="KW-1185">Reference proteome</keyword>
<dbReference type="AlphaFoldDB" id="A0A453Q5S9"/>
<dbReference type="EnsemblPlants" id="AET6Gv20985500.9">
    <property type="protein sequence ID" value="AET6Gv20985500.9"/>
    <property type="gene ID" value="AET6Gv20985500"/>
</dbReference>